<feature type="compositionally biased region" description="Polar residues" evidence="1">
    <location>
        <begin position="110"/>
        <end position="126"/>
    </location>
</feature>
<keyword evidence="3" id="KW-1185">Reference proteome</keyword>
<dbReference type="GeneTree" id="ENSGT00740000117161"/>
<gene>
    <name evidence="2" type="primary">DPEP2NB</name>
</gene>
<proteinExistence type="predicted"/>
<dbReference type="Proteomes" id="UP000008225">
    <property type="component" value="Chromosome 20"/>
</dbReference>
<dbReference type="OMA" id="MTDRILY"/>
<evidence type="ECO:0000256" key="1">
    <source>
        <dbReference type="SAM" id="MobiDB-lite"/>
    </source>
</evidence>
<dbReference type="FunCoup" id="A0A2R8MFK3">
    <property type="interactions" value="2"/>
</dbReference>
<feature type="region of interest" description="Disordered" evidence="1">
    <location>
        <begin position="70"/>
        <end position="126"/>
    </location>
</feature>
<evidence type="ECO:0000313" key="2">
    <source>
        <dbReference type="Ensembl" id="ENSCJAP00000058859.1"/>
    </source>
</evidence>
<reference evidence="2" key="3">
    <citation type="submission" date="2025-09" db="UniProtKB">
        <authorList>
            <consortium name="Ensembl"/>
        </authorList>
    </citation>
    <scope>IDENTIFICATION</scope>
</reference>
<reference evidence="2" key="1">
    <citation type="submission" date="2009-03" db="EMBL/GenBank/DDBJ databases">
        <authorList>
            <person name="Warren W."/>
            <person name="Ye L."/>
            <person name="Minx P."/>
            <person name="Worley K."/>
            <person name="Gibbs R."/>
            <person name="Wilson R.K."/>
        </authorList>
    </citation>
    <scope>NUCLEOTIDE SEQUENCE [LARGE SCALE GENOMIC DNA]</scope>
</reference>
<sequence length="126" mass="13573">MSDRILYIISNMSSVPWEGNAAAAVPATSPPTPGHYHVLYRGCGETQVGWHGETYCVVGSYRSYGDAPLATPAKAEAEKPAPSRAPKRRRATTESDTDLGCSSPKIRRLQPSSKSVRRLTSQKLAG</sequence>
<dbReference type="AlphaFoldDB" id="A0A2R8MFK3"/>
<dbReference type="InParanoid" id="A0A2R8MFK3"/>
<organism evidence="2 3">
    <name type="scientific">Callithrix jacchus</name>
    <name type="common">White-tufted-ear marmoset</name>
    <name type="synonym">Simia Jacchus</name>
    <dbReference type="NCBI Taxonomy" id="9483"/>
    <lineage>
        <taxon>Eukaryota</taxon>
        <taxon>Metazoa</taxon>
        <taxon>Chordata</taxon>
        <taxon>Craniata</taxon>
        <taxon>Vertebrata</taxon>
        <taxon>Euteleostomi</taxon>
        <taxon>Mammalia</taxon>
        <taxon>Eutheria</taxon>
        <taxon>Euarchontoglires</taxon>
        <taxon>Primates</taxon>
        <taxon>Haplorrhini</taxon>
        <taxon>Platyrrhini</taxon>
        <taxon>Cebidae</taxon>
        <taxon>Callitrichinae</taxon>
        <taxon>Callithrix</taxon>
        <taxon>Callithrix</taxon>
    </lineage>
</organism>
<accession>A0A2R8MFK3</accession>
<reference evidence="2" key="2">
    <citation type="submission" date="2025-08" db="UniProtKB">
        <authorList>
            <consortium name="Ensembl"/>
        </authorList>
    </citation>
    <scope>IDENTIFICATION</scope>
</reference>
<dbReference type="Ensembl" id="ENSCJAT00000076750.2">
    <property type="protein sequence ID" value="ENSCJAP00000058859.1"/>
    <property type="gene ID" value="ENSCJAG00000040070.2"/>
</dbReference>
<name>A0A2R8MFK3_CALJA</name>
<protein>
    <submittedName>
        <fullName evidence="2">DPEP2 neighbor</fullName>
    </submittedName>
</protein>
<evidence type="ECO:0000313" key="3">
    <source>
        <dbReference type="Proteomes" id="UP000008225"/>
    </source>
</evidence>